<dbReference type="Gene3D" id="3.30.70.3270">
    <property type="match status" value="1"/>
</dbReference>
<keyword evidence="12" id="KW-1185">Reference proteome</keyword>
<evidence type="ECO:0000256" key="9">
    <source>
        <dbReference type="SAM" id="MobiDB-lite"/>
    </source>
</evidence>
<dbReference type="InterPro" id="IPR019554">
    <property type="entry name" value="Soluble_ligand-bd"/>
</dbReference>
<dbReference type="Pfam" id="PF13375">
    <property type="entry name" value="RnfC_N"/>
    <property type="match status" value="1"/>
</dbReference>
<comment type="cofactor">
    <cofactor evidence="8">
        <name>[4Fe-4S] cluster</name>
        <dbReference type="ChEBI" id="CHEBI:49883"/>
    </cofactor>
    <text evidence="8">Binds 2 [4Fe-4S] clusters per subunit.</text>
</comment>
<keyword evidence="2 8" id="KW-0004">4Fe-4S</keyword>
<proteinExistence type="inferred from homology"/>
<feature type="domain" description="4Fe-4S ferredoxin-type" evidence="10">
    <location>
        <begin position="410"/>
        <end position="439"/>
    </location>
</feature>
<keyword evidence="8" id="KW-0472">Membrane</keyword>
<evidence type="ECO:0000256" key="7">
    <source>
        <dbReference type="ARBA" id="ARBA00023014"/>
    </source>
</evidence>
<dbReference type="RefSeq" id="WP_259549694.1">
    <property type="nucleotide sequence ID" value="NZ_BAABHW010000004.1"/>
</dbReference>
<keyword evidence="3 8" id="KW-0479">Metal-binding</keyword>
<dbReference type="Pfam" id="PF13237">
    <property type="entry name" value="Fer4_10"/>
    <property type="match status" value="1"/>
</dbReference>
<dbReference type="NCBIfam" id="NF003454">
    <property type="entry name" value="PRK05035.1"/>
    <property type="match status" value="1"/>
</dbReference>
<comment type="subcellular location">
    <subcellularLocation>
        <location evidence="8">Cell inner membrane</location>
        <topology evidence="8">Peripheral membrane protein</topology>
    </subcellularLocation>
</comment>
<evidence type="ECO:0000256" key="1">
    <source>
        <dbReference type="ARBA" id="ARBA00022448"/>
    </source>
</evidence>
<dbReference type="PANTHER" id="PTHR43034">
    <property type="entry name" value="ION-TRANSLOCATING OXIDOREDUCTASE COMPLEX SUBUNIT C"/>
    <property type="match status" value="1"/>
</dbReference>
<protein>
    <recommendedName>
        <fullName evidence="8">Ion-translocating oxidoreductase complex subunit C</fullName>
        <ecNumber evidence="8">7.-.-.-</ecNumber>
    </recommendedName>
    <alternativeName>
        <fullName evidence="8">Rnf electron transport complex subunit C</fullName>
    </alternativeName>
</protein>
<name>A0ABP9LIV4_9RHOB</name>
<feature type="region of interest" description="Disordered" evidence="9">
    <location>
        <begin position="484"/>
        <end position="520"/>
    </location>
</feature>
<organism evidence="11 12">
    <name type="scientific">[Roseibacterium] beibuensis</name>
    <dbReference type="NCBI Taxonomy" id="1193142"/>
    <lineage>
        <taxon>Bacteria</taxon>
        <taxon>Pseudomonadati</taxon>
        <taxon>Pseudomonadota</taxon>
        <taxon>Alphaproteobacteria</taxon>
        <taxon>Rhodobacterales</taxon>
        <taxon>Roseobacteraceae</taxon>
        <taxon>Roseicyclus</taxon>
    </lineage>
</organism>
<keyword evidence="1 8" id="KW-0813">Transport</keyword>
<keyword evidence="7 8" id="KW-0411">Iron-sulfur</keyword>
<keyword evidence="6 8" id="KW-0408">Iron</keyword>
<dbReference type="InterPro" id="IPR010208">
    <property type="entry name" value="Ion_transpt_RnfC/RsxC"/>
</dbReference>
<dbReference type="InterPro" id="IPR026902">
    <property type="entry name" value="RnfC_N"/>
</dbReference>
<feature type="binding site" evidence="8">
    <location>
        <position position="422"/>
    </location>
    <ligand>
        <name>[4Fe-4S] cluster</name>
        <dbReference type="ChEBI" id="CHEBI:49883"/>
        <label>2</label>
    </ligand>
</feature>
<evidence type="ECO:0000313" key="12">
    <source>
        <dbReference type="Proteomes" id="UP001499910"/>
    </source>
</evidence>
<keyword evidence="8" id="KW-1278">Translocase</keyword>
<evidence type="ECO:0000256" key="4">
    <source>
        <dbReference type="ARBA" id="ARBA00022737"/>
    </source>
</evidence>
<feature type="binding site" evidence="8">
    <location>
        <position position="419"/>
    </location>
    <ligand>
        <name>[4Fe-4S] cluster</name>
        <dbReference type="ChEBI" id="CHEBI:49883"/>
        <label>2</label>
    </ligand>
</feature>
<feature type="binding site" evidence="8">
    <location>
        <position position="425"/>
    </location>
    <ligand>
        <name>[4Fe-4S] cluster</name>
        <dbReference type="ChEBI" id="CHEBI:49883"/>
        <label>2</label>
    </ligand>
</feature>
<feature type="binding site" evidence="8">
    <location>
        <position position="429"/>
    </location>
    <ligand>
        <name>[4Fe-4S] cluster</name>
        <dbReference type="ChEBI" id="CHEBI:49883"/>
        <label>1</label>
    </ligand>
</feature>
<dbReference type="NCBIfam" id="TIGR01945">
    <property type="entry name" value="rnfC"/>
    <property type="match status" value="1"/>
</dbReference>
<dbReference type="Proteomes" id="UP001499910">
    <property type="component" value="Unassembled WGS sequence"/>
</dbReference>
<evidence type="ECO:0000256" key="8">
    <source>
        <dbReference type="HAMAP-Rule" id="MF_00461"/>
    </source>
</evidence>
<dbReference type="InterPro" id="IPR037225">
    <property type="entry name" value="Nuo51_FMN-bd_sf"/>
</dbReference>
<evidence type="ECO:0000256" key="2">
    <source>
        <dbReference type="ARBA" id="ARBA00022485"/>
    </source>
</evidence>
<dbReference type="InterPro" id="IPR017896">
    <property type="entry name" value="4Fe4S_Fe-S-bd"/>
</dbReference>
<gene>
    <name evidence="11" type="primary">rsxC</name>
    <name evidence="8" type="synonym">rnfC</name>
    <name evidence="11" type="ORF">GCM10023209_27490</name>
</gene>
<feature type="compositionally biased region" description="Polar residues" evidence="9">
    <location>
        <begin position="507"/>
        <end position="520"/>
    </location>
</feature>
<dbReference type="PANTHER" id="PTHR43034:SF2">
    <property type="entry name" value="ION-TRANSLOCATING OXIDOREDUCTASE COMPLEX SUBUNIT C"/>
    <property type="match status" value="1"/>
</dbReference>
<keyword evidence="4 8" id="KW-0677">Repeat</keyword>
<keyword evidence="8" id="KW-1003">Cell membrane</keyword>
<dbReference type="InterPro" id="IPR011538">
    <property type="entry name" value="Nuo51_FMN-bd"/>
</dbReference>
<reference evidence="12" key="1">
    <citation type="journal article" date="2019" name="Int. J. Syst. Evol. Microbiol.">
        <title>The Global Catalogue of Microorganisms (GCM) 10K type strain sequencing project: providing services to taxonomists for standard genome sequencing and annotation.</title>
        <authorList>
            <consortium name="The Broad Institute Genomics Platform"/>
            <consortium name="The Broad Institute Genome Sequencing Center for Infectious Disease"/>
            <person name="Wu L."/>
            <person name="Ma J."/>
        </authorList>
    </citation>
    <scope>NUCLEOTIDE SEQUENCE [LARGE SCALE GENOMIC DNA]</scope>
    <source>
        <strain evidence="12">JCM 18015</strain>
    </source>
</reference>
<dbReference type="EC" id="7.-.-.-" evidence="8"/>
<dbReference type="HAMAP" id="MF_00461">
    <property type="entry name" value="RsxC_RnfC"/>
    <property type="match status" value="1"/>
</dbReference>
<comment type="function">
    <text evidence="8">Part of a membrane-bound complex that couples electron transfer with translocation of ions across the membrane.</text>
</comment>
<sequence>MSFSLASLLHPTQIFALRGGVHPETRKFLSADCAIETMPMPPLIRVPLQQHIGVEAEPIVQRDDHVLKGQLVGKARGQVSANIHAPTSGRVIAVGHFTAPHPSGLPVPTITLRPDGKDEWGERLPRLRPENASPEEIAQQVAAAGIVGMGGATFPAAVKLGLRDKYPLHTLIINAAECEPYLTCDDRLLRERADEVADGAAIMAKALGVEHILFAIEGNKPEALAALQRHTHVMDRILQIKVVPAQYPMGSEKHLVKAVTGQETPARALTAELGIVVHNAATAHAVHLAVRYGEPLISRVVTVSGRAVRRPANLRVLIGTPVADILAHCGGLDGTPDRLLLGGPMMGQPIRNLRVPVVKGTNGILALTRSETRQKDPMPCIRCGSCVQVCPMGLTPFEMNQKIQAGDLEGAAAVGLLDCISCGCCSYNCPSTIPLVQTFGFAKGKLAEKESRKHQQQQTKRLAEARKAREAAIAAAKRAAMAKRKAEMAAKKAREPAAKAEAEATDTARTSTPATNEAVK</sequence>
<feature type="domain" description="4Fe-4S ferredoxin-type" evidence="10">
    <location>
        <begin position="371"/>
        <end position="400"/>
    </location>
</feature>
<dbReference type="SUPFAM" id="SSF46548">
    <property type="entry name" value="alpha-helical ferredoxin"/>
    <property type="match status" value="1"/>
</dbReference>
<feature type="binding site" evidence="8">
    <location>
        <position position="383"/>
    </location>
    <ligand>
        <name>[4Fe-4S] cluster</name>
        <dbReference type="ChEBI" id="CHEBI:49883"/>
        <label>1</label>
    </ligand>
</feature>
<dbReference type="Gene3D" id="3.40.50.11540">
    <property type="entry name" value="NADH-ubiquinone oxidoreductase 51kDa subunit"/>
    <property type="match status" value="1"/>
</dbReference>
<comment type="similarity">
    <text evidence="8">Belongs to the 4Fe4S bacterial-type ferredoxin family. RnfC subfamily.</text>
</comment>
<comment type="caution">
    <text evidence="11">The sequence shown here is derived from an EMBL/GenBank/DDBJ whole genome shotgun (WGS) entry which is preliminary data.</text>
</comment>
<dbReference type="PROSITE" id="PS51379">
    <property type="entry name" value="4FE4S_FER_2"/>
    <property type="match status" value="2"/>
</dbReference>
<dbReference type="Pfam" id="PF10531">
    <property type="entry name" value="SLBB"/>
    <property type="match status" value="1"/>
</dbReference>
<feature type="binding site" evidence="8">
    <location>
        <position position="390"/>
    </location>
    <ligand>
        <name>[4Fe-4S] cluster</name>
        <dbReference type="ChEBI" id="CHEBI:49883"/>
        <label>2</label>
    </ligand>
</feature>
<feature type="binding site" evidence="8">
    <location>
        <position position="380"/>
    </location>
    <ligand>
        <name>[4Fe-4S] cluster</name>
        <dbReference type="ChEBI" id="CHEBI:49883"/>
        <label>1</label>
    </ligand>
</feature>
<dbReference type="SUPFAM" id="SSF142019">
    <property type="entry name" value="Nqo1 FMN-binding domain-like"/>
    <property type="match status" value="1"/>
</dbReference>
<evidence type="ECO:0000256" key="6">
    <source>
        <dbReference type="ARBA" id="ARBA00023004"/>
    </source>
</evidence>
<feature type="compositionally biased region" description="Basic and acidic residues" evidence="9">
    <location>
        <begin position="484"/>
        <end position="502"/>
    </location>
</feature>
<dbReference type="EMBL" id="BAABHW010000004">
    <property type="protein sequence ID" value="GAA5077365.1"/>
    <property type="molecule type" value="Genomic_DNA"/>
</dbReference>
<evidence type="ECO:0000259" key="10">
    <source>
        <dbReference type="PROSITE" id="PS51379"/>
    </source>
</evidence>
<feature type="binding site" evidence="8">
    <location>
        <position position="386"/>
    </location>
    <ligand>
        <name>[4Fe-4S] cluster</name>
        <dbReference type="ChEBI" id="CHEBI:49883"/>
        <label>1</label>
    </ligand>
</feature>
<keyword evidence="5 8" id="KW-0249">Electron transport</keyword>
<evidence type="ECO:0000256" key="3">
    <source>
        <dbReference type="ARBA" id="ARBA00022723"/>
    </source>
</evidence>
<accession>A0ABP9LIV4</accession>
<dbReference type="PROSITE" id="PS00198">
    <property type="entry name" value="4FE4S_FER_1"/>
    <property type="match status" value="2"/>
</dbReference>
<evidence type="ECO:0000256" key="5">
    <source>
        <dbReference type="ARBA" id="ARBA00022982"/>
    </source>
</evidence>
<comment type="subunit">
    <text evidence="8">The complex is composed of six subunits: RnfA, RnfB, RnfC, RnfD, RnfE and RnfG.</text>
</comment>
<keyword evidence="8" id="KW-0997">Cell inner membrane</keyword>
<evidence type="ECO:0000313" key="11">
    <source>
        <dbReference type="EMBL" id="GAA5077365.1"/>
    </source>
</evidence>
<dbReference type="Pfam" id="PF01512">
    <property type="entry name" value="Complex1_51K"/>
    <property type="match status" value="1"/>
</dbReference>
<dbReference type="InterPro" id="IPR017900">
    <property type="entry name" value="4Fe4S_Fe_S_CS"/>
</dbReference>